<keyword evidence="7 11" id="KW-0862">Zinc</keyword>
<feature type="domain" description="Peptidase M48" evidence="13">
    <location>
        <begin position="154"/>
        <end position="333"/>
    </location>
</feature>
<feature type="transmembrane region" description="Helical" evidence="12">
    <location>
        <begin position="37"/>
        <end position="62"/>
    </location>
</feature>
<dbReference type="Proteomes" id="UP000325785">
    <property type="component" value="Chromosome"/>
</dbReference>
<evidence type="ECO:0000256" key="6">
    <source>
        <dbReference type="ARBA" id="ARBA00022801"/>
    </source>
</evidence>
<reference evidence="15 17" key="2">
    <citation type="submission" date="2018-08" db="EMBL/GenBank/DDBJ databases">
        <title>Genetic Globetrotter - A new plasmid hitch-hiking vast phylogenetic and geographic distances.</title>
        <authorList>
            <person name="Vollmers J."/>
            <person name="Petersen J."/>
        </authorList>
    </citation>
    <scope>NUCLEOTIDE SEQUENCE [LARGE SCALE GENOMIC DNA]</scope>
    <source>
        <strain evidence="15 17">DSM 26383</strain>
    </source>
</reference>
<evidence type="ECO:0000313" key="16">
    <source>
        <dbReference type="Proteomes" id="UP000051401"/>
    </source>
</evidence>
<keyword evidence="16" id="KW-1185">Reference proteome</keyword>
<feature type="transmembrane region" description="Helical" evidence="12">
    <location>
        <begin position="68"/>
        <end position="85"/>
    </location>
</feature>
<accession>A0A0T5PF42</accession>
<dbReference type="InterPro" id="IPR050083">
    <property type="entry name" value="HtpX_protease"/>
</dbReference>
<dbReference type="STRING" id="540747.SAMN04488031_102865"/>
<gene>
    <name evidence="15" type="ORF">RIdsm_04637</name>
    <name evidence="14" type="ORF">XM52_03145</name>
</gene>
<evidence type="ECO:0000256" key="11">
    <source>
        <dbReference type="RuleBase" id="RU003983"/>
    </source>
</evidence>
<keyword evidence="8 12" id="KW-1133">Transmembrane helix</keyword>
<dbReference type="OrthoDB" id="7870694at2"/>
<dbReference type="RefSeq" id="WP_057813138.1">
    <property type="nucleotide sequence ID" value="NZ_CP031598.1"/>
</dbReference>
<sequence length="379" mass="42888">MIGPLIDRWQARFADRLLEQAKREVDHSRPRMTGRLALGWALSFLLLATPYLCVAGGVALIIVAYPDIGPIIVGLILIGFGLTLLPPRHRNQSKTYRRDDLPRLFALLDRIAAKLHTTAPDGIHLDEDFNAYITQYRARFSRRQEWVLGIGLPLWAALDPEERIAVLAHEMAHKVNEDPMRSGVFASAYSVLSNWYDTFELDAYYYYNEGHLTQIVAAMMIGTYQRALSRFAFFESQRAEYRADAHAMRVAGAEPVISMLEAFTRADLSERSIVDLYPYTGDQGARIFDHMGRAVSDADPETAARYLTEAAREKKRVDNSHPPTALRIEFIDSLPAALSQNRLSAEAVDFPAIDAELQPLRDELGKTMMEELYEIEVNR</sequence>
<organism evidence="14 16">
    <name type="scientific">Roseovarius indicus</name>
    <dbReference type="NCBI Taxonomy" id="540747"/>
    <lineage>
        <taxon>Bacteria</taxon>
        <taxon>Pseudomonadati</taxon>
        <taxon>Pseudomonadota</taxon>
        <taxon>Alphaproteobacteria</taxon>
        <taxon>Rhodobacterales</taxon>
        <taxon>Roseobacteraceae</taxon>
        <taxon>Roseovarius</taxon>
    </lineage>
</organism>
<evidence type="ECO:0000259" key="13">
    <source>
        <dbReference type="Pfam" id="PF01435"/>
    </source>
</evidence>
<evidence type="ECO:0000313" key="17">
    <source>
        <dbReference type="Proteomes" id="UP000325785"/>
    </source>
</evidence>
<keyword evidence="3 11" id="KW-0645">Protease</keyword>
<keyword evidence="10 12" id="KW-0472">Membrane</keyword>
<name>A0A0T5PF42_9RHOB</name>
<keyword evidence="9 11" id="KW-0482">Metalloprotease</keyword>
<dbReference type="GO" id="GO:0005886">
    <property type="term" value="C:plasma membrane"/>
    <property type="evidence" value="ECO:0007669"/>
    <property type="project" value="UniProtKB-SubCell"/>
</dbReference>
<dbReference type="EMBL" id="CP031598">
    <property type="protein sequence ID" value="QEW28797.1"/>
    <property type="molecule type" value="Genomic_DNA"/>
</dbReference>
<dbReference type="PANTHER" id="PTHR43221">
    <property type="entry name" value="PROTEASE HTPX"/>
    <property type="match status" value="1"/>
</dbReference>
<evidence type="ECO:0000256" key="7">
    <source>
        <dbReference type="ARBA" id="ARBA00022833"/>
    </source>
</evidence>
<dbReference type="PATRIC" id="fig|540747.5.peg.644"/>
<evidence type="ECO:0000256" key="3">
    <source>
        <dbReference type="ARBA" id="ARBA00022670"/>
    </source>
</evidence>
<comment type="similarity">
    <text evidence="11">Belongs to the peptidase M48 family.</text>
</comment>
<dbReference type="PANTHER" id="PTHR43221:SF1">
    <property type="entry name" value="PROTEASE HTPX"/>
    <property type="match status" value="1"/>
</dbReference>
<evidence type="ECO:0000256" key="8">
    <source>
        <dbReference type="ARBA" id="ARBA00022989"/>
    </source>
</evidence>
<dbReference type="CDD" id="cd07328">
    <property type="entry name" value="M48_Ste24p_like"/>
    <property type="match status" value="1"/>
</dbReference>
<proteinExistence type="inferred from homology"/>
<dbReference type="InterPro" id="IPR001915">
    <property type="entry name" value="Peptidase_M48"/>
</dbReference>
<keyword evidence="4 12" id="KW-0812">Transmembrane</keyword>
<evidence type="ECO:0000256" key="2">
    <source>
        <dbReference type="ARBA" id="ARBA00022475"/>
    </source>
</evidence>
<keyword evidence="15" id="KW-0346">Stress response</keyword>
<keyword evidence="2" id="KW-1003">Cell membrane</keyword>
<evidence type="ECO:0000256" key="1">
    <source>
        <dbReference type="ARBA" id="ARBA00004651"/>
    </source>
</evidence>
<evidence type="ECO:0000313" key="15">
    <source>
        <dbReference type="EMBL" id="QEW28797.1"/>
    </source>
</evidence>
<protein>
    <submittedName>
        <fullName evidence="15">Heat shock protein HtpX</fullName>
    </submittedName>
</protein>
<dbReference type="GO" id="GO:0004222">
    <property type="term" value="F:metalloendopeptidase activity"/>
    <property type="evidence" value="ECO:0007669"/>
    <property type="project" value="InterPro"/>
</dbReference>
<dbReference type="KEGG" id="rid:RIdsm_04637"/>
<evidence type="ECO:0000256" key="4">
    <source>
        <dbReference type="ARBA" id="ARBA00022692"/>
    </source>
</evidence>
<dbReference type="Proteomes" id="UP000051401">
    <property type="component" value="Unassembled WGS sequence"/>
</dbReference>
<evidence type="ECO:0000256" key="10">
    <source>
        <dbReference type="ARBA" id="ARBA00023136"/>
    </source>
</evidence>
<keyword evidence="5" id="KW-0479">Metal-binding</keyword>
<keyword evidence="6 11" id="KW-0378">Hydrolase</keyword>
<dbReference type="AlphaFoldDB" id="A0A0T5PF42"/>
<dbReference type="Pfam" id="PF01435">
    <property type="entry name" value="Peptidase_M48"/>
    <property type="match status" value="1"/>
</dbReference>
<dbReference type="EMBL" id="LAXI01000001">
    <property type="protein sequence ID" value="KRS19835.1"/>
    <property type="molecule type" value="Genomic_DNA"/>
</dbReference>
<reference evidence="14 16" key="1">
    <citation type="submission" date="2015-04" db="EMBL/GenBank/DDBJ databases">
        <title>The draft genome sequence of Roseovarius indicus B108T.</title>
        <authorList>
            <person name="Li G."/>
            <person name="Lai Q."/>
            <person name="Shao Z."/>
            <person name="Yan P."/>
        </authorList>
    </citation>
    <scope>NUCLEOTIDE SEQUENCE [LARGE SCALE GENOMIC DNA]</scope>
    <source>
        <strain evidence="14 16">B108</strain>
    </source>
</reference>
<evidence type="ECO:0000256" key="12">
    <source>
        <dbReference type="SAM" id="Phobius"/>
    </source>
</evidence>
<comment type="subcellular location">
    <subcellularLocation>
        <location evidence="1">Cell membrane</location>
        <topology evidence="1">Multi-pass membrane protein</topology>
    </subcellularLocation>
</comment>
<dbReference type="GO" id="GO:0046872">
    <property type="term" value="F:metal ion binding"/>
    <property type="evidence" value="ECO:0007669"/>
    <property type="project" value="UniProtKB-KW"/>
</dbReference>
<evidence type="ECO:0000313" key="14">
    <source>
        <dbReference type="EMBL" id="KRS19835.1"/>
    </source>
</evidence>
<dbReference type="Gene3D" id="3.30.2010.10">
    <property type="entry name" value="Metalloproteases ('zincins'), catalytic domain"/>
    <property type="match status" value="1"/>
</dbReference>
<evidence type="ECO:0000256" key="9">
    <source>
        <dbReference type="ARBA" id="ARBA00023049"/>
    </source>
</evidence>
<evidence type="ECO:0000256" key="5">
    <source>
        <dbReference type="ARBA" id="ARBA00022723"/>
    </source>
</evidence>
<comment type="cofactor">
    <cofactor evidence="11">
        <name>Zn(2+)</name>
        <dbReference type="ChEBI" id="CHEBI:29105"/>
    </cofactor>
    <text evidence="11">Binds 1 zinc ion per subunit.</text>
</comment>
<dbReference type="GO" id="GO:0006508">
    <property type="term" value="P:proteolysis"/>
    <property type="evidence" value="ECO:0007669"/>
    <property type="project" value="UniProtKB-KW"/>
</dbReference>